<evidence type="ECO:0000256" key="1">
    <source>
        <dbReference type="SAM" id="SignalP"/>
    </source>
</evidence>
<protein>
    <submittedName>
        <fullName evidence="2">Uncharacterized protein</fullName>
    </submittedName>
</protein>
<dbReference type="EMBL" id="JAENIG010000007">
    <property type="protein sequence ID" value="MBK1855560.1"/>
    <property type="molecule type" value="Genomic_DNA"/>
</dbReference>
<feature type="signal peptide" evidence="1">
    <location>
        <begin position="1"/>
        <end position="19"/>
    </location>
</feature>
<dbReference type="RefSeq" id="WP_309490172.1">
    <property type="nucleotide sequence ID" value="NZ_JAENIG010000007.1"/>
</dbReference>
<keyword evidence="1" id="KW-0732">Signal</keyword>
<evidence type="ECO:0000313" key="3">
    <source>
        <dbReference type="Proteomes" id="UP000634206"/>
    </source>
</evidence>
<reference evidence="2" key="1">
    <citation type="submission" date="2021-01" db="EMBL/GenBank/DDBJ databases">
        <title>Modified the classification status of verrucomicrobia.</title>
        <authorList>
            <person name="Feng X."/>
        </authorList>
    </citation>
    <scope>NUCLEOTIDE SEQUENCE</scope>
    <source>
        <strain evidence="2">5K15</strain>
    </source>
</reference>
<dbReference type="Proteomes" id="UP000634206">
    <property type="component" value="Unassembled WGS sequence"/>
</dbReference>
<evidence type="ECO:0000313" key="2">
    <source>
        <dbReference type="EMBL" id="MBK1855560.1"/>
    </source>
</evidence>
<organism evidence="2 3">
    <name type="scientific">Oceaniferula flava</name>
    <dbReference type="NCBI Taxonomy" id="2800421"/>
    <lineage>
        <taxon>Bacteria</taxon>
        <taxon>Pseudomonadati</taxon>
        <taxon>Verrucomicrobiota</taxon>
        <taxon>Verrucomicrobiia</taxon>
        <taxon>Verrucomicrobiales</taxon>
        <taxon>Verrucomicrobiaceae</taxon>
        <taxon>Oceaniferula</taxon>
    </lineage>
</organism>
<feature type="chain" id="PRO_5042106110" evidence="1">
    <location>
        <begin position="20"/>
        <end position="126"/>
    </location>
</feature>
<comment type="caution">
    <text evidence="2">The sequence shown here is derived from an EMBL/GenBank/DDBJ whole genome shotgun (WGS) entry which is preliminary data.</text>
</comment>
<name>A0AAE2SCA3_9BACT</name>
<dbReference type="AlphaFoldDB" id="A0AAE2SCA3"/>
<gene>
    <name evidence="2" type="ORF">JIN83_11360</name>
</gene>
<keyword evidence="3" id="KW-1185">Reference proteome</keyword>
<sequence length="126" mass="13910">MKKLIPLVILACAVAAVCAVLFNPSESKRITRPDGAFTAVVSYRNYQTYLPSAPGDSGGMPGFITIYDRSGQSYGRIPLSKISQANELQWTDTGAIIPGYCNWEFSSRSYRVLDEDHARQESDPSR</sequence>
<proteinExistence type="predicted"/>
<accession>A0AAE2SCA3</accession>